<protein>
    <recommendedName>
        <fullName evidence="4">NADH:quinone oxidoreductase/Mrp antiporter membrane subunit domain-containing protein</fullName>
    </recommendedName>
</protein>
<keyword evidence="1" id="KW-0472">Membrane</keyword>
<reference evidence="2 3" key="1">
    <citation type="journal article" date="2013" name="Front. Plant Sci.">
        <title>The Reference Genome of the Halophytic Plant Eutrema salsugineum.</title>
        <authorList>
            <person name="Yang R."/>
            <person name="Jarvis D.E."/>
            <person name="Chen H."/>
            <person name="Beilstein M.A."/>
            <person name="Grimwood J."/>
            <person name="Jenkins J."/>
            <person name="Shu S."/>
            <person name="Prochnik S."/>
            <person name="Xin M."/>
            <person name="Ma C."/>
            <person name="Schmutz J."/>
            <person name="Wing R.A."/>
            <person name="Mitchell-Olds T."/>
            <person name="Schumaker K.S."/>
            <person name="Wang X."/>
        </authorList>
    </citation>
    <scope>NUCLEOTIDE SEQUENCE [LARGE SCALE GENOMIC DNA]</scope>
</reference>
<dbReference type="EMBL" id="KI517464">
    <property type="protein sequence ID" value="ESQ43594.1"/>
    <property type="molecule type" value="Genomic_DNA"/>
</dbReference>
<dbReference type="AlphaFoldDB" id="V4LIQ7"/>
<evidence type="ECO:0000313" key="2">
    <source>
        <dbReference type="EMBL" id="ESQ43594.1"/>
    </source>
</evidence>
<dbReference type="Proteomes" id="UP000030689">
    <property type="component" value="Unassembled WGS sequence"/>
</dbReference>
<evidence type="ECO:0000313" key="3">
    <source>
        <dbReference type="Proteomes" id="UP000030689"/>
    </source>
</evidence>
<keyword evidence="1" id="KW-0812">Transmembrane</keyword>
<sequence length="74" mass="8947">MSLPRRRQNHWRRGELCIVEYVELLVIILSGIIRRRNQDLRFFFLSYAFSSMSFKVMYVYANAYCFMIFSGSFT</sequence>
<keyword evidence="3" id="KW-1185">Reference proteome</keyword>
<evidence type="ECO:0008006" key="4">
    <source>
        <dbReference type="Google" id="ProtNLM"/>
    </source>
</evidence>
<proteinExistence type="predicted"/>
<name>V4LIQ7_EUTSA</name>
<keyword evidence="1" id="KW-1133">Transmembrane helix</keyword>
<feature type="transmembrane region" description="Helical" evidence="1">
    <location>
        <begin position="42"/>
        <end position="69"/>
    </location>
</feature>
<accession>V4LIQ7</accession>
<dbReference type="KEGG" id="eus:EUTSA_v10015185mg"/>
<gene>
    <name evidence="2" type="ORF">EUTSA_v10015185mg</name>
</gene>
<dbReference type="Gramene" id="ESQ43594">
    <property type="protein sequence ID" value="ESQ43594"/>
    <property type="gene ID" value="EUTSA_v10015185mg"/>
</dbReference>
<evidence type="ECO:0000256" key="1">
    <source>
        <dbReference type="SAM" id="Phobius"/>
    </source>
</evidence>
<organism evidence="2 3">
    <name type="scientific">Eutrema salsugineum</name>
    <name type="common">Saltwater cress</name>
    <name type="synonym">Sisymbrium salsugineum</name>
    <dbReference type="NCBI Taxonomy" id="72664"/>
    <lineage>
        <taxon>Eukaryota</taxon>
        <taxon>Viridiplantae</taxon>
        <taxon>Streptophyta</taxon>
        <taxon>Embryophyta</taxon>
        <taxon>Tracheophyta</taxon>
        <taxon>Spermatophyta</taxon>
        <taxon>Magnoliopsida</taxon>
        <taxon>eudicotyledons</taxon>
        <taxon>Gunneridae</taxon>
        <taxon>Pentapetalae</taxon>
        <taxon>rosids</taxon>
        <taxon>malvids</taxon>
        <taxon>Brassicales</taxon>
        <taxon>Brassicaceae</taxon>
        <taxon>Eutremeae</taxon>
        <taxon>Eutrema</taxon>
    </lineage>
</organism>